<proteinExistence type="predicted"/>
<name>X1PC38_9ZZZZ</name>
<evidence type="ECO:0000313" key="1">
    <source>
        <dbReference type="EMBL" id="GAI53423.1"/>
    </source>
</evidence>
<organism evidence="1">
    <name type="scientific">marine sediment metagenome</name>
    <dbReference type="NCBI Taxonomy" id="412755"/>
    <lineage>
        <taxon>unclassified sequences</taxon>
        <taxon>metagenomes</taxon>
        <taxon>ecological metagenomes</taxon>
    </lineage>
</organism>
<comment type="caution">
    <text evidence="1">The sequence shown here is derived from an EMBL/GenBank/DDBJ whole genome shotgun (WGS) entry which is preliminary data.</text>
</comment>
<dbReference type="AlphaFoldDB" id="X1PC38"/>
<reference evidence="1" key="1">
    <citation type="journal article" date="2014" name="Front. Microbiol.">
        <title>High frequency of phylogenetically diverse reductive dehalogenase-homologous genes in deep subseafloor sedimentary metagenomes.</title>
        <authorList>
            <person name="Kawai M."/>
            <person name="Futagami T."/>
            <person name="Toyoda A."/>
            <person name="Takaki Y."/>
            <person name="Nishi S."/>
            <person name="Hori S."/>
            <person name="Arai W."/>
            <person name="Tsubouchi T."/>
            <person name="Morono Y."/>
            <person name="Uchiyama I."/>
            <person name="Ito T."/>
            <person name="Fujiyama A."/>
            <person name="Inagaki F."/>
            <person name="Takami H."/>
        </authorList>
    </citation>
    <scope>NUCLEOTIDE SEQUENCE</scope>
    <source>
        <strain evidence="1">Expedition CK06-06</strain>
    </source>
</reference>
<accession>X1PC38</accession>
<protein>
    <submittedName>
        <fullName evidence="1">Uncharacterized protein</fullName>
    </submittedName>
</protein>
<feature type="non-terminal residue" evidence="1">
    <location>
        <position position="34"/>
    </location>
</feature>
<gene>
    <name evidence="1" type="ORF">S06H3_52979</name>
</gene>
<sequence length="34" mass="3725">MNTEQIEDRYSRQSDIVPSDRLATCKATVIGVGA</sequence>
<dbReference type="EMBL" id="BARV01033740">
    <property type="protein sequence ID" value="GAI53423.1"/>
    <property type="molecule type" value="Genomic_DNA"/>
</dbReference>